<dbReference type="GO" id="GO:0005524">
    <property type="term" value="F:ATP binding"/>
    <property type="evidence" value="ECO:0007669"/>
    <property type="project" value="UniProtKB-KW"/>
</dbReference>
<keyword evidence="1" id="KW-0547">Nucleotide-binding</keyword>
<keyword evidence="2" id="KW-0067">ATP-binding</keyword>
<dbReference type="PANTHER" id="PTHR24055">
    <property type="entry name" value="MITOGEN-ACTIVATED PROTEIN KINASE"/>
    <property type="match status" value="1"/>
</dbReference>
<dbReference type="AlphaFoldDB" id="A0A251VM70"/>
<dbReference type="InterPro" id="IPR008271">
    <property type="entry name" value="Ser/Thr_kinase_AS"/>
</dbReference>
<evidence type="ECO:0000313" key="4">
    <source>
        <dbReference type="EMBL" id="OTG36678.1"/>
    </source>
</evidence>
<evidence type="ECO:0000256" key="1">
    <source>
        <dbReference type="ARBA" id="ARBA00022741"/>
    </source>
</evidence>
<dbReference type="InterPro" id="IPR000719">
    <property type="entry name" value="Prot_kinase_dom"/>
</dbReference>
<feature type="domain" description="Protein kinase" evidence="3">
    <location>
        <begin position="1"/>
        <end position="60"/>
    </location>
</feature>
<dbReference type="PROSITE" id="PS00108">
    <property type="entry name" value="PROTEIN_KINASE_ST"/>
    <property type="match status" value="1"/>
</dbReference>
<dbReference type="STRING" id="4232.A0A251VM70"/>
<reference evidence="5" key="1">
    <citation type="journal article" date="2017" name="Nature">
        <title>The sunflower genome provides insights into oil metabolism, flowering and Asterid evolution.</title>
        <authorList>
            <person name="Badouin H."/>
            <person name="Gouzy J."/>
            <person name="Grassa C.J."/>
            <person name="Murat F."/>
            <person name="Staton S.E."/>
            <person name="Cottret L."/>
            <person name="Lelandais-Briere C."/>
            <person name="Owens G.L."/>
            <person name="Carrere S."/>
            <person name="Mayjonade B."/>
            <person name="Legrand L."/>
            <person name="Gill N."/>
            <person name="Kane N.C."/>
            <person name="Bowers J.E."/>
            <person name="Hubner S."/>
            <person name="Bellec A."/>
            <person name="Berard A."/>
            <person name="Berges H."/>
            <person name="Blanchet N."/>
            <person name="Boniface M.C."/>
            <person name="Brunel D."/>
            <person name="Catrice O."/>
            <person name="Chaidir N."/>
            <person name="Claudel C."/>
            <person name="Donnadieu C."/>
            <person name="Faraut T."/>
            <person name="Fievet G."/>
            <person name="Helmstetter N."/>
            <person name="King M."/>
            <person name="Knapp S.J."/>
            <person name="Lai Z."/>
            <person name="Le Paslier M.C."/>
            <person name="Lippi Y."/>
            <person name="Lorenzon L."/>
            <person name="Mandel J.R."/>
            <person name="Marage G."/>
            <person name="Marchand G."/>
            <person name="Marquand E."/>
            <person name="Bret-Mestries E."/>
            <person name="Morien E."/>
            <person name="Nambeesan S."/>
            <person name="Nguyen T."/>
            <person name="Pegot-Espagnet P."/>
            <person name="Pouilly N."/>
            <person name="Raftis F."/>
            <person name="Sallet E."/>
            <person name="Schiex T."/>
            <person name="Thomas J."/>
            <person name="Vandecasteele C."/>
            <person name="Vares D."/>
            <person name="Vear F."/>
            <person name="Vautrin S."/>
            <person name="Crespi M."/>
            <person name="Mangin B."/>
            <person name="Burke J.M."/>
            <person name="Salse J."/>
            <person name="Munos S."/>
            <person name="Vincourt P."/>
            <person name="Rieseberg L.H."/>
            <person name="Langlade N.B."/>
        </authorList>
    </citation>
    <scope>NUCLEOTIDE SEQUENCE [LARGE SCALE GENOMIC DNA]</scope>
    <source>
        <strain evidence="5">cv. SF193</strain>
    </source>
</reference>
<evidence type="ECO:0000256" key="2">
    <source>
        <dbReference type="ARBA" id="ARBA00022840"/>
    </source>
</evidence>
<dbReference type="PROSITE" id="PS50011">
    <property type="entry name" value="PROTEIN_KINASE_DOM"/>
    <property type="match status" value="1"/>
</dbReference>
<dbReference type="Proteomes" id="UP000215914">
    <property type="component" value="Chromosome 1"/>
</dbReference>
<dbReference type="InterPro" id="IPR050117">
    <property type="entry name" value="MAPK"/>
</dbReference>
<organism evidence="4 5">
    <name type="scientific">Helianthus annuus</name>
    <name type="common">Common sunflower</name>
    <dbReference type="NCBI Taxonomy" id="4232"/>
    <lineage>
        <taxon>Eukaryota</taxon>
        <taxon>Viridiplantae</taxon>
        <taxon>Streptophyta</taxon>
        <taxon>Embryophyta</taxon>
        <taxon>Tracheophyta</taxon>
        <taxon>Spermatophyta</taxon>
        <taxon>Magnoliopsida</taxon>
        <taxon>eudicotyledons</taxon>
        <taxon>Gunneridae</taxon>
        <taxon>Pentapetalae</taxon>
        <taxon>asterids</taxon>
        <taxon>campanulids</taxon>
        <taxon>Asterales</taxon>
        <taxon>Asteraceae</taxon>
        <taxon>Asteroideae</taxon>
        <taxon>Heliantheae alliance</taxon>
        <taxon>Heliantheae</taxon>
        <taxon>Helianthus</taxon>
    </lineage>
</organism>
<dbReference type="Pfam" id="PF00069">
    <property type="entry name" value="Pkinase"/>
    <property type="match status" value="1"/>
</dbReference>
<keyword evidence="5" id="KW-1185">Reference proteome</keyword>
<sequence length="60" mass="7125">MECSLYDRIINQTKPFSESEIRNMCFQIFQGGAHIHHQGYVHRDLKPSNLLVFQECDKDR</sequence>
<dbReference type="SUPFAM" id="SSF56112">
    <property type="entry name" value="Protein kinase-like (PK-like)"/>
    <property type="match status" value="1"/>
</dbReference>
<proteinExistence type="predicted"/>
<dbReference type="GO" id="GO:0004672">
    <property type="term" value="F:protein kinase activity"/>
    <property type="evidence" value="ECO:0007669"/>
    <property type="project" value="InterPro"/>
</dbReference>
<dbReference type="InterPro" id="IPR011009">
    <property type="entry name" value="Kinase-like_dom_sf"/>
</dbReference>
<dbReference type="EMBL" id="CM007890">
    <property type="protein sequence ID" value="OTG36678.1"/>
    <property type="molecule type" value="Genomic_DNA"/>
</dbReference>
<protein>
    <recommendedName>
        <fullName evidence="3">Protein kinase domain-containing protein</fullName>
    </recommendedName>
</protein>
<dbReference type="Gene3D" id="1.10.510.10">
    <property type="entry name" value="Transferase(Phosphotransferase) domain 1"/>
    <property type="match status" value="1"/>
</dbReference>
<dbReference type="InParanoid" id="A0A251VM70"/>
<name>A0A251VM70_HELAN</name>
<accession>A0A251VM70</accession>
<gene>
    <name evidence="4" type="ORF">HannXRQ_Chr01g0010211</name>
</gene>
<evidence type="ECO:0000259" key="3">
    <source>
        <dbReference type="PROSITE" id="PS50011"/>
    </source>
</evidence>
<evidence type="ECO:0000313" key="5">
    <source>
        <dbReference type="Proteomes" id="UP000215914"/>
    </source>
</evidence>